<name>A0RTS3_CENSY</name>
<dbReference type="AlphaFoldDB" id="A0RTS3"/>
<evidence type="ECO:0000313" key="2">
    <source>
        <dbReference type="EMBL" id="ABK76740.1"/>
    </source>
</evidence>
<dbReference type="Gene3D" id="3.40.50.410">
    <property type="entry name" value="von Willebrand factor, type A domain"/>
    <property type="match status" value="1"/>
</dbReference>
<dbReference type="SMART" id="SM00327">
    <property type="entry name" value="VWA"/>
    <property type="match status" value="1"/>
</dbReference>
<gene>
    <name evidence="2" type="ordered locus">CENSYa_0095</name>
</gene>
<protein>
    <recommendedName>
        <fullName evidence="1">VWFA domain-containing protein</fullName>
    </recommendedName>
</protein>
<dbReference type="EMBL" id="DP000238">
    <property type="protein sequence ID" value="ABK76740.1"/>
    <property type="molecule type" value="Genomic_DNA"/>
</dbReference>
<dbReference type="KEGG" id="csy:CENSYa_0095"/>
<evidence type="ECO:0000313" key="3">
    <source>
        <dbReference type="Proteomes" id="UP000000758"/>
    </source>
</evidence>
<proteinExistence type="predicted"/>
<dbReference type="SUPFAM" id="SSF53300">
    <property type="entry name" value="vWA-like"/>
    <property type="match status" value="1"/>
</dbReference>
<reference evidence="2 3" key="1">
    <citation type="journal article" date="2006" name="Proc. Natl. Acad. Sci. U.S.A.">
        <title>Genomic analysis of the uncultivated marine crenarchaeote Cenarchaeum symbiosum.</title>
        <authorList>
            <person name="Hallam S.J."/>
            <person name="Konstantinidis K.T."/>
            <person name="Putnam N."/>
            <person name="Schleper C."/>
            <person name="Watanabe Y."/>
            <person name="Sugahara J."/>
            <person name="Preston C."/>
            <person name="de la Torre J."/>
            <person name="Richardson P.M."/>
            <person name="DeLong E.F."/>
        </authorList>
    </citation>
    <scope>NUCLEOTIDE SEQUENCE [LARGE SCALE GENOMIC DNA]</scope>
    <source>
        <strain evidence="3">A</strain>
    </source>
</reference>
<dbReference type="InterPro" id="IPR002035">
    <property type="entry name" value="VWF_A"/>
</dbReference>
<dbReference type="Proteomes" id="UP000000758">
    <property type="component" value="Chromosome"/>
</dbReference>
<sequence>MQELLGPGDALIEIGTFLARRWSGRDNATIEFSERGGIRTRMSDARITLYPIEKLSGDGFEKYRQFRAYLWYESMRLRFCDKVLSSDHAFGFILNTLETKRIEHLGMKAWRGMGTELAFYRVYQQEYRPQLNSVYGRAKVVEGFYQQFLFGKFKGEISGRHAEKIARAARAAHVILDEAVSGDHGTSWLEKKVPEIIRMLDIDSLLTIPLALPWMKPQMALTEEELLKALTKVTRDAEGDFAKVDPSAAARGDALREEYRALAAESRKDDAHGVTAADVGVQVPSRTDVDESTIYDLDLINSLKTRFKSWKSGWSEENFSSGDEFDGEAYIEGHVPFLTDVKKVIKAEIAIMLDHSSSIAGDQVEYKKATLALCEVLGYLKVDFSVYAFSTVNKAVVCWMIKPGGQQWNSACAKRLAQVEANGSTPLAEVYGKMFPILQAKRPGIFLTLTDGEPADPGAVRSMIKGYRGLGIRMVALGLGPDTVRATTIASNLKHLGYERTLAVSRLGDIPGKVLGVLGAD</sequence>
<dbReference type="EnsemblBacteria" id="ABK76740">
    <property type="protein sequence ID" value="ABK76740"/>
    <property type="gene ID" value="CENSYa_0095"/>
</dbReference>
<feature type="domain" description="VWFA" evidence="1">
    <location>
        <begin position="346"/>
        <end position="515"/>
    </location>
</feature>
<dbReference type="PATRIC" id="fig|414004.10.peg.84"/>
<evidence type="ECO:0000259" key="1">
    <source>
        <dbReference type="SMART" id="SM00327"/>
    </source>
</evidence>
<dbReference type="InterPro" id="IPR036465">
    <property type="entry name" value="vWFA_dom_sf"/>
</dbReference>
<keyword evidence="3" id="KW-1185">Reference proteome</keyword>
<dbReference type="HOGENOM" id="CLU_523398_0_0_2"/>
<organism evidence="2 3">
    <name type="scientific">Cenarchaeum symbiosum (strain A)</name>
    <dbReference type="NCBI Taxonomy" id="414004"/>
    <lineage>
        <taxon>Archaea</taxon>
        <taxon>Nitrososphaerota</taxon>
        <taxon>Candidatus Cenarchaeales</taxon>
        <taxon>Candidatus Cenarchaeaceae</taxon>
        <taxon>Candidatus Cenarchaeum</taxon>
    </lineage>
</organism>
<dbReference type="STRING" id="414004.CENSYa_0095"/>
<accession>A0RTS3</accession>